<name>A0A4R4E3G3_9BACT</name>
<keyword evidence="6" id="KW-0963">Cytoplasm</keyword>
<dbReference type="InterPro" id="IPR014756">
    <property type="entry name" value="Ig_E-set"/>
</dbReference>
<dbReference type="Gene3D" id="2.60.40.10">
    <property type="entry name" value="Immunoglobulins"/>
    <property type="match status" value="1"/>
</dbReference>
<comment type="similarity">
    <text evidence="3 14">Belongs to the glycosyl hydrolase 13 family.</text>
</comment>
<feature type="active site" description="Proton donor" evidence="15">
    <location>
        <position position="301"/>
    </location>
</feature>
<evidence type="ECO:0000256" key="9">
    <source>
        <dbReference type="ARBA" id="ARBA00023295"/>
    </source>
</evidence>
<evidence type="ECO:0000256" key="2">
    <source>
        <dbReference type="ARBA" id="ARBA00005199"/>
    </source>
</evidence>
<dbReference type="InterPro" id="IPR012768">
    <property type="entry name" value="Trehalose_TreZ"/>
</dbReference>
<dbReference type="SUPFAM" id="SSF51445">
    <property type="entry name" value="(Trans)glycosidases"/>
    <property type="match status" value="1"/>
</dbReference>
<dbReference type="GO" id="GO:0033942">
    <property type="term" value="F:4-alpha-D-(1-&gt;4)-alpha-D-glucanotrehalose trehalohydrolase activity"/>
    <property type="evidence" value="ECO:0007669"/>
    <property type="project" value="UniProtKB-EC"/>
</dbReference>
<keyword evidence="8" id="KW-0119">Carbohydrate metabolism</keyword>
<dbReference type="CDD" id="cd11325">
    <property type="entry name" value="AmyAc_GTHase"/>
    <property type="match status" value="1"/>
</dbReference>
<comment type="catalytic activity">
    <reaction evidence="12 14">
        <text>hydrolysis of (1-&gt;4)-alpha-D-glucosidic linkage in 4-alpha-D-[(1-&gt;4)-alpha-D-glucanosyl]n trehalose to yield trehalose and (1-&gt;4)-alpha-D-glucan.</text>
        <dbReference type="EC" id="3.2.1.141"/>
    </reaction>
</comment>
<evidence type="ECO:0000256" key="12">
    <source>
        <dbReference type="ARBA" id="ARBA00034013"/>
    </source>
</evidence>
<evidence type="ECO:0000256" key="14">
    <source>
        <dbReference type="PIRNR" id="PIRNR006337"/>
    </source>
</evidence>
<evidence type="ECO:0000256" key="10">
    <source>
        <dbReference type="ARBA" id="ARBA00032057"/>
    </source>
</evidence>
<dbReference type="Gene3D" id="3.20.20.80">
    <property type="entry name" value="Glycosidases"/>
    <property type="match status" value="1"/>
</dbReference>
<dbReference type="InterPro" id="IPR017853">
    <property type="entry name" value="GH"/>
</dbReference>
<dbReference type="Gene3D" id="1.10.10.760">
    <property type="entry name" value="E-set domains of sugar-utilizing enzymes"/>
    <property type="match status" value="1"/>
</dbReference>
<comment type="caution">
    <text evidence="19">The sequence shown here is derived from an EMBL/GenBank/DDBJ whole genome shotgun (WGS) entry which is preliminary data.</text>
</comment>
<evidence type="ECO:0000313" key="19">
    <source>
        <dbReference type="EMBL" id="TCZ73959.1"/>
    </source>
</evidence>
<feature type="site" description="Transition state stabilizer" evidence="17">
    <location>
        <position position="395"/>
    </location>
</feature>
<protein>
    <recommendedName>
        <fullName evidence="5 13">Malto-oligosyltrehalose trehalohydrolase</fullName>
        <shortName evidence="14">MTHase</shortName>
        <ecNumber evidence="4 13">3.2.1.141</ecNumber>
    </recommendedName>
    <alternativeName>
        <fullName evidence="11 14">4-alpha-D-((1-&gt;4)-alpha-D-glucano)trehalose trehalohydrolase</fullName>
    </alternativeName>
    <alternativeName>
        <fullName evidence="10 14">Maltooligosyl trehalose trehalohydrolase</fullName>
    </alternativeName>
</protein>
<keyword evidence="20" id="KW-1185">Reference proteome</keyword>
<dbReference type="EC" id="3.2.1.141" evidence="4 13"/>
<dbReference type="InterPro" id="IPR044901">
    <property type="entry name" value="Trehalose_TreZ_E-set_sf"/>
</dbReference>
<keyword evidence="9 14" id="KW-0326">Glycosidase</keyword>
<comment type="subcellular location">
    <subcellularLocation>
        <location evidence="1 15">Cytoplasm</location>
    </subcellularLocation>
</comment>
<gene>
    <name evidence="19" type="primary">treZ</name>
    <name evidence="19" type="ORF">E0486_04570</name>
</gene>
<dbReference type="Proteomes" id="UP000295164">
    <property type="component" value="Unassembled WGS sequence"/>
</dbReference>
<feature type="binding site" evidence="16">
    <location>
        <begin position="394"/>
        <end position="399"/>
    </location>
    <ligand>
        <name>substrate</name>
    </ligand>
</feature>
<dbReference type="SUPFAM" id="SSF81296">
    <property type="entry name" value="E set domains"/>
    <property type="match status" value="1"/>
</dbReference>
<dbReference type="EMBL" id="SKFH01000004">
    <property type="protein sequence ID" value="TCZ73959.1"/>
    <property type="molecule type" value="Genomic_DNA"/>
</dbReference>
<dbReference type="InterPro" id="IPR022567">
    <property type="entry name" value="DUF3459"/>
</dbReference>
<dbReference type="GO" id="GO:0005737">
    <property type="term" value="C:cytoplasm"/>
    <property type="evidence" value="ECO:0007669"/>
    <property type="project" value="UniProtKB-SubCell"/>
</dbReference>
<dbReference type="AlphaFoldDB" id="A0A4R4E3G3"/>
<evidence type="ECO:0000256" key="3">
    <source>
        <dbReference type="ARBA" id="ARBA00008061"/>
    </source>
</evidence>
<feature type="binding site" evidence="16">
    <location>
        <begin position="326"/>
        <end position="330"/>
    </location>
    <ligand>
        <name>substrate</name>
    </ligand>
</feature>
<evidence type="ECO:0000256" key="1">
    <source>
        <dbReference type="ARBA" id="ARBA00004496"/>
    </source>
</evidence>
<evidence type="ECO:0000256" key="5">
    <source>
        <dbReference type="ARBA" id="ARBA00015938"/>
    </source>
</evidence>
<dbReference type="UniPathway" id="UPA00299"/>
<organism evidence="19 20">
    <name type="scientific">Flaviaesturariibacter aridisoli</name>
    <dbReference type="NCBI Taxonomy" id="2545761"/>
    <lineage>
        <taxon>Bacteria</taxon>
        <taxon>Pseudomonadati</taxon>
        <taxon>Bacteroidota</taxon>
        <taxon>Chitinophagia</taxon>
        <taxon>Chitinophagales</taxon>
        <taxon>Chitinophagaceae</taxon>
        <taxon>Flaviaestuariibacter</taxon>
    </lineage>
</organism>
<dbReference type="PANTHER" id="PTHR43651:SF11">
    <property type="entry name" value="MALTO-OLIGOSYLTREHALOSE TREHALOHYDROLASE"/>
    <property type="match status" value="1"/>
</dbReference>
<dbReference type="InterPro" id="IPR013783">
    <property type="entry name" value="Ig-like_fold"/>
</dbReference>
<dbReference type="InterPro" id="IPR006047">
    <property type="entry name" value="GH13_cat_dom"/>
</dbReference>
<sequence>MQSINISHRTLGATVLKDGSVEIRVWAPVKHSVELDTGGRRLPLYAEEGGYWTLRSTDLRPGDRYQLRVEGGDALPDPASLAQPDGVHGPSEIVDTARFAWSDSHWENPELDRYLMYELHTGTFSPEGTFAGIESRLDHLVALGVTAIELMPVAQFPGGRNWGYDAVFPFAVQQSYGGAEGLQRLVDTCHRRGLAVVLDVVYNHLGPEGNYLGAYGPYFTSKYQTPWGGALNFDDAWSDGVRRYFIENALMWLRDFHIDALRLDAVHAIKDFGASHFLRDLRLCVDQLQSETGRRHYLIVECDLNDPRFIDPIEEKGFGMHSQWIDEFHHALRVTATGERSGYYADFSSISQLAKAYRDAYVYDGQWSEHRKKHFGQPATNNTGRQFIVFSQNHDQVGNRMLGERCSALVSFEMLKLMAGAVLTAPFLPMLWMGEEWGEQNPFLYFVSHSDPELATAVREGRKKEFAAFHAQGEAPDPVSEETFLRSKLQWNLLEEDRHNSLLRFYRALIRLRQNEPALYTLDRSTVSAKASESEGTLVLQRSGGGQSLLCLMNFSQKAATLTLPVADSSWELRLYSAAEEWGATASAPGDGLSGESVELQPESFILYTHPDV</sequence>
<comment type="pathway">
    <text evidence="2 14">Glycan biosynthesis; trehalose biosynthesis.</text>
</comment>
<dbReference type="SUPFAM" id="SSF51011">
    <property type="entry name" value="Glycosyl hydrolase domain"/>
    <property type="match status" value="1"/>
</dbReference>
<dbReference type="Pfam" id="PF11941">
    <property type="entry name" value="DUF3459"/>
    <property type="match status" value="1"/>
</dbReference>
<feature type="binding site" evidence="16">
    <location>
        <begin position="262"/>
        <end position="267"/>
    </location>
    <ligand>
        <name>substrate</name>
    </ligand>
</feature>
<dbReference type="PANTHER" id="PTHR43651">
    <property type="entry name" value="1,4-ALPHA-GLUCAN-BRANCHING ENZYME"/>
    <property type="match status" value="1"/>
</dbReference>
<evidence type="ECO:0000256" key="6">
    <source>
        <dbReference type="ARBA" id="ARBA00022490"/>
    </source>
</evidence>
<dbReference type="Gene3D" id="2.60.40.1180">
    <property type="entry name" value="Golgi alpha-mannosidase II"/>
    <property type="match status" value="1"/>
</dbReference>
<dbReference type="SMART" id="SM00642">
    <property type="entry name" value="Aamy"/>
    <property type="match status" value="1"/>
</dbReference>
<evidence type="ECO:0000256" key="16">
    <source>
        <dbReference type="PIRSR" id="PIRSR006337-2"/>
    </source>
</evidence>
<evidence type="ECO:0000313" key="20">
    <source>
        <dbReference type="Proteomes" id="UP000295164"/>
    </source>
</evidence>
<dbReference type="InterPro" id="IPR013780">
    <property type="entry name" value="Glyco_hydro_b"/>
</dbReference>
<feature type="active site" description="Nucleophile" evidence="15">
    <location>
        <position position="264"/>
    </location>
</feature>
<dbReference type="Pfam" id="PF00128">
    <property type="entry name" value="Alpha-amylase"/>
    <property type="match status" value="1"/>
</dbReference>
<accession>A0A4R4E3G3</accession>
<evidence type="ECO:0000256" key="11">
    <source>
        <dbReference type="ARBA" id="ARBA00033284"/>
    </source>
</evidence>
<proteinExistence type="inferred from homology"/>
<feature type="domain" description="Glycosyl hydrolase family 13 catalytic" evidence="18">
    <location>
        <begin position="92"/>
        <end position="462"/>
    </location>
</feature>
<evidence type="ECO:0000256" key="17">
    <source>
        <dbReference type="PIRSR" id="PIRSR006337-3"/>
    </source>
</evidence>
<dbReference type="GO" id="GO:0005992">
    <property type="term" value="P:trehalose biosynthetic process"/>
    <property type="evidence" value="ECO:0007669"/>
    <property type="project" value="UniProtKB-UniRule"/>
</dbReference>
<reference evidence="19 20" key="1">
    <citation type="submission" date="2019-03" db="EMBL/GenBank/DDBJ databases">
        <authorList>
            <person name="Kim M.K.M."/>
        </authorList>
    </citation>
    <scope>NUCLEOTIDE SEQUENCE [LARGE SCALE GENOMIC DNA]</scope>
    <source>
        <strain evidence="19 20">17J68-15</strain>
    </source>
</reference>
<dbReference type="CDD" id="cd02853">
    <property type="entry name" value="E_set_MTHase_like_N"/>
    <property type="match status" value="1"/>
</dbReference>
<dbReference type="OrthoDB" id="9761875at2"/>
<dbReference type="RefSeq" id="WP_131850959.1">
    <property type="nucleotide sequence ID" value="NZ_SKFH01000004.1"/>
</dbReference>
<dbReference type="PIRSF" id="PIRSF006337">
    <property type="entry name" value="Trehalose_TreZ"/>
    <property type="match status" value="1"/>
</dbReference>
<evidence type="ECO:0000256" key="4">
    <source>
        <dbReference type="ARBA" id="ARBA00012268"/>
    </source>
</evidence>
<evidence type="ECO:0000256" key="15">
    <source>
        <dbReference type="PIRSR" id="PIRSR006337-1"/>
    </source>
</evidence>
<keyword evidence="7 14" id="KW-0378">Hydrolase</keyword>
<evidence type="ECO:0000259" key="18">
    <source>
        <dbReference type="SMART" id="SM00642"/>
    </source>
</evidence>
<evidence type="ECO:0000256" key="13">
    <source>
        <dbReference type="NCBIfam" id="TIGR02402"/>
    </source>
</evidence>
<dbReference type="NCBIfam" id="TIGR02402">
    <property type="entry name" value="trehalose_TreZ"/>
    <property type="match status" value="1"/>
</dbReference>
<evidence type="ECO:0000256" key="8">
    <source>
        <dbReference type="ARBA" id="ARBA00023277"/>
    </source>
</evidence>
<evidence type="ECO:0000256" key="7">
    <source>
        <dbReference type="ARBA" id="ARBA00022801"/>
    </source>
</evidence>